<dbReference type="Gene3D" id="3.90.550.10">
    <property type="entry name" value="Spore Coat Polysaccharide Biosynthesis Protein SpsA, Chain A"/>
    <property type="match status" value="1"/>
</dbReference>
<organism evidence="4 5">
    <name type="scientific">Thalassotalea profundi</name>
    <dbReference type="NCBI Taxonomy" id="2036687"/>
    <lineage>
        <taxon>Bacteria</taxon>
        <taxon>Pseudomonadati</taxon>
        <taxon>Pseudomonadota</taxon>
        <taxon>Gammaproteobacteria</taxon>
        <taxon>Alteromonadales</taxon>
        <taxon>Colwelliaceae</taxon>
        <taxon>Thalassotalea</taxon>
    </lineage>
</organism>
<evidence type="ECO:0000256" key="2">
    <source>
        <dbReference type="ARBA" id="ARBA00022842"/>
    </source>
</evidence>
<dbReference type="GO" id="GO:0016779">
    <property type="term" value="F:nucleotidyltransferase activity"/>
    <property type="evidence" value="ECO:0007669"/>
    <property type="project" value="UniProtKB-KW"/>
</dbReference>
<dbReference type="Proteomes" id="UP000626370">
    <property type="component" value="Unassembled WGS sequence"/>
</dbReference>
<dbReference type="RefSeq" id="WP_189378267.1">
    <property type="nucleotide sequence ID" value="NZ_BNAH01000008.1"/>
</dbReference>
<accession>A0ABQ3IRJ2</accession>
<evidence type="ECO:0000259" key="3">
    <source>
        <dbReference type="Pfam" id="PF12804"/>
    </source>
</evidence>
<dbReference type="EMBL" id="BNAH01000008">
    <property type="protein sequence ID" value="GHE91718.1"/>
    <property type="molecule type" value="Genomic_DNA"/>
</dbReference>
<keyword evidence="2" id="KW-0460">Magnesium</keyword>
<dbReference type="InterPro" id="IPR025877">
    <property type="entry name" value="MobA-like_NTP_Trfase"/>
</dbReference>
<keyword evidence="5" id="KW-1185">Reference proteome</keyword>
<keyword evidence="1" id="KW-0808">Transferase</keyword>
<name>A0ABQ3IRJ2_9GAMM</name>
<sequence>MRKRRPKIYGVILAGGPSSLMGEDKAHLSIADETLLDRNKCLLESLSVKEVFICRNEEGYLKDIYENAGPMAGIHSALAKTKSAKVANTLLVIPIDMPYLDQKIMQDLLSFGDAMRCAVNFSGYQLPLYLPNNAENREFAKVVASSTEDRSIKRYLNIINSAQVNSTEVEKLLSVNNQSDWLNAITLLKN</sequence>
<dbReference type="PANTHER" id="PTHR19136">
    <property type="entry name" value="MOLYBDENUM COFACTOR GUANYLYLTRANSFERASE"/>
    <property type="match status" value="1"/>
</dbReference>
<dbReference type="InterPro" id="IPR029044">
    <property type="entry name" value="Nucleotide-diphossugar_trans"/>
</dbReference>
<dbReference type="Pfam" id="PF12804">
    <property type="entry name" value="NTP_transf_3"/>
    <property type="match status" value="1"/>
</dbReference>
<dbReference type="PANTHER" id="PTHR19136:SF81">
    <property type="entry name" value="MOLYBDENUM COFACTOR GUANYLYLTRANSFERASE"/>
    <property type="match status" value="1"/>
</dbReference>
<evidence type="ECO:0000313" key="4">
    <source>
        <dbReference type="EMBL" id="GHE91718.1"/>
    </source>
</evidence>
<comment type="caution">
    <text evidence="4">The sequence shown here is derived from an EMBL/GenBank/DDBJ whole genome shotgun (WGS) entry which is preliminary data.</text>
</comment>
<proteinExistence type="predicted"/>
<gene>
    <name evidence="4" type="primary">mobA</name>
    <name evidence="4" type="ORF">GCM10011501_21410</name>
</gene>
<protein>
    <submittedName>
        <fullName evidence="4">Molybdenum cofactor guanylyltransferase</fullName>
    </submittedName>
</protein>
<feature type="domain" description="MobA-like NTP transferase" evidence="3">
    <location>
        <begin position="10"/>
        <end position="156"/>
    </location>
</feature>
<evidence type="ECO:0000256" key="1">
    <source>
        <dbReference type="ARBA" id="ARBA00022679"/>
    </source>
</evidence>
<evidence type="ECO:0000313" key="5">
    <source>
        <dbReference type="Proteomes" id="UP000626370"/>
    </source>
</evidence>
<dbReference type="SUPFAM" id="SSF53448">
    <property type="entry name" value="Nucleotide-diphospho-sugar transferases"/>
    <property type="match status" value="1"/>
</dbReference>
<keyword evidence="4" id="KW-0548">Nucleotidyltransferase</keyword>
<reference evidence="5" key="1">
    <citation type="journal article" date="2019" name="Int. J. Syst. Evol. Microbiol.">
        <title>The Global Catalogue of Microorganisms (GCM) 10K type strain sequencing project: providing services to taxonomists for standard genome sequencing and annotation.</title>
        <authorList>
            <consortium name="The Broad Institute Genomics Platform"/>
            <consortium name="The Broad Institute Genome Sequencing Center for Infectious Disease"/>
            <person name="Wu L."/>
            <person name="Ma J."/>
        </authorList>
    </citation>
    <scope>NUCLEOTIDE SEQUENCE [LARGE SCALE GENOMIC DNA]</scope>
    <source>
        <strain evidence="5">CGMCC 1.15922</strain>
    </source>
</reference>